<keyword evidence="2" id="KW-1185">Reference proteome</keyword>
<reference evidence="2" key="1">
    <citation type="journal article" date="2013" name="Science">
        <title>The Amborella genome and the evolution of flowering plants.</title>
        <authorList>
            <consortium name="Amborella Genome Project"/>
        </authorList>
    </citation>
    <scope>NUCLEOTIDE SEQUENCE [LARGE SCALE GENOMIC DNA]</scope>
</reference>
<organism evidence="1 2">
    <name type="scientific">Amborella trichopoda</name>
    <dbReference type="NCBI Taxonomy" id="13333"/>
    <lineage>
        <taxon>Eukaryota</taxon>
        <taxon>Viridiplantae</taxon>
        <taxon>Streptophyta</taxon>
        <taxon>Embryophyta</taxon>
        <taxon>Tracheophyta</taxon>
        <taxon>Spermatophyta</taxon>
        <taxon>Magnoliopsida</taxon>
        <taxon>Amborellales</taxon>
        <taxon>Amborellaceae</taxon>
        <taxon>Amborella</taxon>
    </lineage>
</organism>
<feature type="non-terminal residue" evidence="1">
    <location>
        <position position="1"/>
    </location>
</feature>
<protein>
    <submittedName>
        <fullName evidence="1">Uncharacterized protein</fullName>
    </submittedName>
</protein>
<dbReference type="Gramene" id="ERM96417">
    <property type="protein sequence ID" value="ERM96417"/>
    <property type="gene ID" value="AMTR_s00001p00245740"/>
</dbReference>
<accession>W1NKR8</accession>
<gene>
    <name evidence="1" type="ORF">AMTR_s00001p00245740</name>
</gene>
<dbReference type="Proteomes" id="UP000017836">
    <property type="component" value="Unassembled WGS sequence"/>
</dbReference>
<dbReference type="HOGENOM" id="CLU_1782206_0_0_1"/>
<sequence>VILLMENEDPPLFFFSEIGCNGGRSPIVTSWQQINIDVHGVGQRSDAPRVLTNKTCMEWGRERKGNCNNGDPWPTRKSCLHFVARESAKSVAPATLPEKSLLSSSIMSAHSYGDLGQGVANPSWNLDVAIPELELKQYSLPTIRGS</sequence>
<proteinExistence type="predicted"/>
<evidence type="ECO:0000313" key="1">
    <source>
        <dbReference type="EMBL" id="ERM96417.1"/>
    </source>
</evidence>
<evidence type="ECO:0000313" key="2">
    <source>
        <dbReference type="Proteomes" id="UP000017836"/>
    </source>
</evidence>
<name>W1NKR8_AMBTC</name>
<dbReference type="AlphaFoldDB" id="W1NKR8"/>
<dbReference type="EMBL" id="KI397142">
    <property type="protein sequence ID" value="ERM96417.1"/>
    <property type="molecule type" value="Genomic_DNA"/>
</dbReference>